<sequence>MCSNYESLAKSRAQLLNLFEPTFDYKSDLFPGFNGPIIIATNGGLEWRSGRFGLIPNWAKEINKIKNTYNARSETIASKPSFKNAWKKINFA</sequence>
<dbReference type="SUPFAM" id="SSF143081">
    <property type="entry name" value="BB1717-like"/>
    <property type="match status" value="1"/>
</dbReference>
<reference evidence="1 2" key="1">
    <citation type="submission" date="2013-06" db="EMBL/GenBank/DDBJ databases">
        <title>The Genome Sequence of Acinetobacter gyllenbergii CIP 110306.</title>
        <authorList>
            <consortium name="The Broad Institute Genome Sequencing Platform"/>
            <consortium name="The Broad Institute Genome Sequencing Center for Infectious Disease"/>
            <person name="Cerqueira G."/>
            <person name="Feldgarden M."/>
            <person name="Courvalin P."/>
            <person name="Perichon B."/>
            <person name="Grillot-Courvalin C."/>
            <person name="Clermont D."/>
            <person name="Rocha E."/>
            <person name="Yoon E.-J."/>
            <person name="Nemec A."/>
            <person name="Young S.K."/>
            <person name="Zeng Q."/>
            <person name="Gargeya S."/>
            <person name="Fitzgerald M."/>
            <person name="Abouelleil A."/>
            <person name="Alvarado L."/>
            <person name="Berlin A.M."/>
            <person name="Chapman S.B."/>
            <person name="Dewar J."/>
            <person name="Goldberg J."/>
            <person name="Griggs A."/>
            <person name="Gujja S."/>
            <person name="Hansen M."/>
            <person name="Howarth C."/>
            <person name="Imamovic A."/>
            <person name="Larimer J."/>
            <person name="McCowan C."/>
            <person name="Murphy C."/>
            <person name="Pearson M."/>
            <person name="Priest M."/>
            <person name="Roberts A."/>
            <person name="Saif S."/>
            <person name="Shea T."/>
            <person name="Sykes S."/>
            <person name="Wortman J."/>
            <person name="Nusbaum C."/>
            <person name="Birren B."/>
        </authorList>
    </citation>
    <scope>NUCLEOTIDE SEQUENCE [LARGE SCALE GENOMIC DNA]</scope>
    <source>
        <strain evidence="1 2">CIP 110306</strain>
    </source>
</reference>
<accession>A0A829HJE8</accession>
<name>A0A829HJE8_9GAMM</name>
<dbReference type="EMBL" id="ATGG01000015">
    <property type="protein sequence ID" value="EPF81520.1"/>
    <property type="molecule type" value="Genomic_DNA"/>
</dbReference>
<dbReference type="InterPro" id="IPR036590">
    <property type="entry name" value="SRAP-like"/>
</dbReference>
<proteinExistence type="predicted"/>
<comment type="caution">
    <text evidence="1">The sequence shown here is derived from an EMBL/GenBank/DDBJ whole genome shotgun (WGS) entry which is preliminary data.</text>
</comment>
<dbReference type="Gene3D" id="3.90.1680.10">
    <property type="entry name" value="SOS response associated peptidase-like"/>
    <property type="match status" value="1"/>
</dbReference>
<dbReference type="GO" id="GO:0003697">
    <property type="term" value="F:single-stranded DNA binding"/>
    <property type="evidence" value="ECO:0007669"/>
    <property type="project" value="InterPro"/>
</dbReference>
<organism evidence="1 2">
    <name type="scientific">Acinetobacter gyllenbergii CIP 110306 = MTCC 11365</name>
    <dbReference type="NCBI Taxonomy" id="1217657"/>
    <lineage>
        <taxon>Bacteria</taxon>
        <taxon>Pseudomonadati</taxon>
        <taxon>Pseudomonadota</taxon>
        <taxon>Gammaproteobacteria</taxon>
        <taxon>Moraxellales</taxon>
        <taxon>Moraxellaceae</taxon>
        <taxon>Acinetobacter</taxon>
    </lineage>
</organism>
<dbReference type="AlphaFoldDB" id="A0A829HJE8"/>
<protein>
    <recommendedName>
        <fullName evidence="3">Abasic site processing protein</fullName>
    </recommendedName>
</protein>
<evidence type="ECO:0000313" key="2">
    <source>
        <dbReference type="Proteomes" id="UP000014523"/>
    </source>
</evidence>
<dbReference type="GO" id="GO:0106300">
    <property type="term" value="P:protein-DNA covalent cross-linking repair"/>
    <property type="evidence" value="ECO:0007669"/>
    <property type="project" value="InterPro"/>
</dbReference>
<dbReference type="InterPro" id="IPR003738">
    <property type="entry name" value="SRAP"/>
</dbReference>
<gene>
    <name evidence="1" type="ORF">F957_02061</name>
</gene>
<keyword evidence="2" id="KW-1185">Reference proteome</keyword>
<evidence type="ECO:0000313" key="1">
    <source>
        <dbReference type="EMBL" id="EPF81520.1"/>
    </source>
</evidence>
<dbReference type="Pfam" id="PF02586">
    <property type="entry name" value="SRAP"/>
    <property type="match status" value="1"/>
</dbReference>
<dbReference type="Proteomes" id="UP000014523">
    <property type="component" value="Unassembled WGS sequence"/>
</dbReference>
<evidence type="ECO:0008006" key="3">
    <source>
        <dbReference type="Google" id="ProtNLM"/>
    </source>
</evidence>